<feature type="transmembrane region" description="Helical" evidence="7">
    <location>
        <begin position="38"/>
        <end position="63"/>
    </location>
</feature>
<sequence>MPSTSPRAAKPPVAKQTVAKQPQLLYGLDDRPPVRESLFVAVQHVCAIFIPIVTPGLMIAGALGLDANTASYILGMSLFVSGLGTFIQVRQFRGIGSGLLSIQGTSFAFVTPILAIAATSLQQGKTSEETLSLILGLCFCGSLVPIVLSRFLHLTSKLFTPLVTGTAVTLIGLCLVKVGMFYMAGGGAAVAIAAHDPDSPLAFGSLQNWALAIAVFAIVGGCSASSNRYLRMGSIIVGLLTGFVASIGLGIADFSHLSNLPLLNVPMPFRFGLAFDGATFISFIIIYLVLTLEALGDITATSLVSDQPIEGNVYIHRLKGGILGDGINSLIASICGTFPIVTPAQNNGIIQLTGVGSRYIGFYVAGILAFLGLFPWVGGVLLAIPTSVFGGAIMLMFGSVTVAGFNILREVEIDNRAFIILAVSLTSGLGVTFAPEALQHFPSVVKSVLESGVATGSICALVLNLVLPQSERLVPFSRATTETEVFPKR</sequence>
<keyword evidence="5 7" id="KW-1133">Transmembrane helix</keyword>
<evidence type="ECO:0000256" key="4">
    <source>
        <dbReference type="ARBA" id="ARBA00022692"/>
    </source>
</evidence>
<dbReference type="Proteomes" id="UP000646053">
    <property type="component" value="Unassembled WGS sequence"/>
</dbReference>
<dbReference type="PANTHER" id="PTHR42810">
    <property type="entry name" value="PURINE PERMEASE C1399.01C-RELATED"/>
    <property type="match status" value="1"/>
</dbReference>
<keyword evidence="3" id="KW-0813">Transport</keyword>
<feature type="transmembrane region" description="Helical" evidence="7">
    <location>
        <begin position="69"/>
        <end position="87"/>
    </location>
</feature>
<dbReference type="InterPro" id="IPR006043">
    <property type="entry name" value="NCS2"/>
</dbReference>
<dbReference type="InterPro" id="IPR006042">
    <property type="entry name" value="Xan_ur_permease"/>
</dbReference>
<feature type="transmembrane region" description="Helical" evidence="7">
    <location>
        <begin position="388"/>
        <end position="408"/>
    </location>
</feature>
<keyword evidence="9" id="KW-1185">Reference proteome</keyword>
<evidence type="ECO:0000256" key="1">
    <source>
        <dbReference type="ARBA" id="ARBA00004141"/>
    </source>
</evidence>
<gene>
    <name evidence="8" type="ORF">GS601_13210</name>
</gene>
<evidence type="ECO:0000256" key="5">
    <source>
        <dbReference type="ARBA" id="ARBA00022989"/>
    </source>
</evidence>
<keyword evidence="4 7" id="KW-0812">Transmembrane</keyword>
<protein>
    <submittedName>
        <fullName evidence="8">Xanthine permease XanP</fullName>
    </submittedName>
</protein>
<comment type="subcellular location">
    <subcellularLocation>
        <location evidence="1">Membrane</location>
        <topology evidence="1">Multi-pass membrane protein</topology>
    </subcellularLocation>
</comment>
<dbReference type="PANTHER" id="PTHR42810:SF2">
    <property type="entry name" value="PURINE PERMEASE C1399.01C-RELATED"/>
    <property type="match status" value="1"/>
</dbReference>
<reference evidence="8" key="1">
    <citation type="submission" date="2019-12" db="EMBL/GenBank/DDBJ databases">
        <title>High-Quality draft genome sequences of three cyanobacteria isolated from the limestone walls of the Old Cathedral of Coimbra.</title>
        <authorList>
            <person name="Tiago I."/>
            <person name="Soares F."/>
            <person name="Portugal A."/>
        </authorList>
    </citation>
    <scope>NUCLEOTIDE SEQUENCE</scope>
    <source>
        <strain evidence="8">A</strain>
    </source>
</reference>
<comment type="caution">
    <text evidence="8">The sequence shown here is derived from an EMBL/GenBank/DDBJ whole genome shotgun (WGS) entry which is preliminary data.</text>
</comment>
<feature type="transmembrane region" description="Helical" evidence="7">
    <location>
        <begin position="447"/>
        <end position="467"/>
    </location>
</feature>
<dbReference type="AlphaFoldDB" id="A0A8J7Z8B7"/>
<accession>A0A8J7Z8B7</accession>
<feature type="transmembrane region" description="Helical" evidence="7">
    <location>
        <begin position="271"/>
        <end position="290"/>
    </location>
</feature>
<proteinExistence type="inferred from homology"/>
<dbReference type="Pfam" id="PF00860">
    <property type="entry name" value="Xan_ur_permease"/>
    <property type="match status" value="1"/>
</dbReference>
<feature type="transmembrane region" description="Helical" evidence="7">
    <location>
        <begin position="159"/>
        <end position="182"/>
    </location>
</feature>
<feature type="transmembrane region" description="Helical" evidence="7">
    <location>
        <begin position="133"/>
        <end position="152"/>
    </location>
</feature>
<dbReference type="GO" id="GO:0042907">
    <property type="term" value="F:xanthine transmembrane transporter activity"/>
    <property type="evidence" value="ECO:0007669"/>
    <property type="project" value="TreeGrafter"/>
</dbReference>
<dbReference type="EMBL" id="WVIE01000014">
    <property type="protein sequence ID" value="NDJ18238.1"/>
    <property type="molecule type" value="Genomic_DNA"/>
</dbReference>
<evidence type="ECO:0000256" key="6">
    <source>
        <dbReference type="ARBA" id="ARBA00023136"/>
    </source>
</evidence>
<organism evidence="8 9">
    <name type="scientific">Myxacorys almedinensis A</name>
    <dbReference type="NCBI Taxonomy" id="2690445"/>
    <lineage>
        <taxon>Bacteria</taxon>
        <taxon>Bacillati</taxon>
        <taxon>Cyanobacteriota</taxon>
        <taxon>Cyanophyceae</taxon>
        <taxon>Leptolyngbyales</taxon>
        <taxon>Leptolyngbyaceae</taxon>
        <taxon>Myxacorys</taxon>
        <taxon>Myxacorys almedinensis</taxon>
    </lineage>
</organism>
<evidence type="ECO:0000313" key="9">
    <source>
        <dbReference type="Proteomes" id="UP000646053"/>
    </source>
</evidence>
<feature type="transmembrane region" description="Helical" evidence="7">
    <location>
        <begin position="229"/>
        <end position="251"/>
    </location>
</feature>
<comment type="similarity">
    <text evidence="2">Belongs to the nucleobase:cation symporter-2 (NCS2) (TC 2.A.40) family.</text>
</comment>
<evidence type="ECO:0000313" key="8">
    <source>
        <dbReference type="EMBL" id="NDJ18238.1"/>
    </source>
</evidence>
<dbReference type="RefSeq" id="WP_162423760.1">
    <property type="nucleotide sequence ID" value="NZ_WVIE01000014.1"/>
</dbReference>
<dbReference type="NCBIfam" id="NF037981">
    <property type="entry name" value="NCS2_1"/>
    <property type="match status" value="1"/>
</dbReference>
<keyword evidence="6 7" id="KW-0472">Membrane</keyword>
<evidence type="ECO:0000256" key="3">
    <source>
        <dbReference type="ARBA" id="ARBA00022448"/>
    </source>
</evidence>
<dbReference type="GO" id="GO:0005886">
    <property type="term" value="C:plasma membrane"/>
    <property type="evidence" value="ECO:0007669"/>
    <property type="project" value="TreeGrafter"/>
</dbReference>
<feature type="transmembrane region" description="Helical" evidence="7">
    <location>
        <begin position="99"/>
        <end position="121"/>
    </location>
</feature>
<dbReference type="NCBIfam" id="TIGR00801">
    <property type="entry name" value="ncs2"/>
    <property type="match status" value="1"/>
</dbReference>
<feature type="transmembrane region" description="Helical" evidence="7">
    <location>
        <begin position="417"/>
        <end position="435"/>
    </location>
</feature>
<evidence type="ECO:0000256" key="7">
    <source>
        <dbReference type="SAM" id="Phobius"/>
    </source>
</evidence>
<evidence type="ECO:0000256" key="2">
    <source>
        <dbReference type="ARBA" id="ARBA00008821"/>
    </source>
</evidence>
<feature type="transmembrane region" description="Helical" evidence="7">
    <location>
        <begin position="360"/>
        <end position="382"/>
    </location>
</feature>
<name>A0A8J7Z8B7_9CYAN</name>
<feature type="transmembrane region" description="Helical" evidence="7">
    <location>
        <begin position="202"/>
        <end position="222"/>
    </location>
</feature>